<gene>
    <name evidence="2" type="ORF">Ldro_1264</name>
</gene>
<dbReference type="AlphaFoldDB" id="A0A0W0SWL5"/>
<feature type="transmembrane region" description="Helical" evidence="1">
    <location>
        <begin position="46"/>
        <end position="66"/>
    </location>
</feature>
<accession>A0A0W0SWL5</accession>
<protein>
    <recommendedName>
        <fullName evidence="4">Transmembrane protein</fullName>
    </recommendedName>
</protein>
<dbReference type="OrthoDB" id="5649159at2"/>
<dbReference type="STRING" id="1212489.Ldro_1264"/>
<reference evidence="2 3" key="1">
    <citation type="submission" date="2015-11" db="EMBL/GenBank/DDBJ databases">
        <title>Genomic analysis of 38 Legionella species identifies large and diverse effector repertoires.</title>
        <authorList>
            <person name="Burstein D."/>
            <person name="Amaro F."/>
            <person name="Zusman T."/>
            <person name="Lifshitz Z."/>
            <person name="Cohen O."/>
            <person name="Gilbert J.A."/>
            <person name="Pupko T."/>
            <person name="Shuman H.A."/>
            <person name="Segal G."/>
        </authorList>
    </citation>
    <scope>NUCLEOTIDE SEQUENCE [LARGE SCALE GENOMIC DNA]</scope>
    <source>
        <strain evidence="2 3">ATCC 700990</strain>
    </source>
</reference>
<dbReference type="PATRIC" id="fig|1212489.4.peg.1332"/>
<evidence type="ECO:0000313" key="3">
    <source>
        <dbReference type="Proteomes" id="UP000054736"/>
    </source>
</evidence>
<dbReference type="EMBL" id="LNXY01000020">
    <property type="protein sequence ID" value="KTC87645.1"/>
    <property type="molecule type" value="Genomic_DNA"/>
</dbReference>
<keyword evidence="1" id="KW-0812">Transmembrane</keyword>
<dbReference type="RefSeq" id="WP_058495567.1">
    <property type="nucleotide sequence ID" value="NZ_CAAAIU010000018.1"/>
</dbReference>
<evidence type="ECO:0000256" key="1">
    <source>
        <dbReference type="SAM" id="Phobius"/>
    </source>
</evidence>
<feature type="transmembrane region" description="Helical" evidence="1">
    <location>
        <begin position="78"/>
        <end position="108"/>
    </location>
</feature>
<feature type="transmembrane region" description="Helical" evidence="1">
    <location>
        <begin position="154"/>
        <end position="173"/>
    </location>
</feature>
<evidence type="ECO:0008006" key="4">
    <source>
        <dbReference type="Google" id="ProtNLM"/>
    </source>
</evidence>
<comment type="caution">
    <text evidence="2">The sequence shown here is derived from an EMBL/GenBank/DDBJ whole genome shotgun (WGS) entry which is preliminary data.</text>
</comment>
<feature type="transmembrane region" description="Helical" evidence="1">
    <location>
        <begin position="129"/>
        <end position="148"/>
    </location>
</feature>
<organism evidence="2 3">
    <name type="scientific">Legionella drozanskii LLAP-1</name>
    <dbReference type="NCBI Taxonomy" id="1212489"/>
    <lineage>
        <taxon>Bacteria</taxon>
        <taxon>Pseudomonadati</taxon>
        <taxon>Pseudomonadota</taxon>
        <taxon>Gammaproteobacteria</taxon>
        <taxon>Legionellales</taxon>
        <taxon>Legionellaceae</taxon>
        <taxon>Legionella</taxon>
    </lineage>
</organism>
<keyword evidence="1" id="KW-1133">Transmembrane helix</keyword>
<dbReference type="Proteomes" id="UP000054736">
    <property type="component" value="Unassembled WGS sequence"/>
</dbReference>
<sequence>MRTKEMNTQELKEAITKDIETLKTLDVDIMPADAYYKANSRLFLRVFLKLYGTIILGFILPCPFYWRELMSFSAHELLYLFIWMPLMALGLCAFAFLFIYSSLNHYVLINHQLKGHLKTGDLIVKQIRLAGTIAYRIYAAVILIPSLFLFPSAALFLAFGAFFISGIVTSILVEMELNRIGISTLFTLVKNYFDREKKPIADFSQNK</sequence>
<evidence type="ECO:0000313" key="2">
    <source>
        <dbReference type="EMBL" id="KTC87645.1"/>
    </source>
</evidence>
<proteinExistence type="predicted"/>
<keyword evidence="3" id="KW-1185">Reference proteome</keyword>
<keyword evidence="1" id="KW-0472">Membrane</keyword>
<name>A0A0W0SWL5_9GAMM</name>